<organism evidence="1 2">
    <name type="scientific">Acidisarcina polymorpha</name>
    <dbReference type="NCBI Taxonomy" id="2211140"/>
    <lineage>
        <taxon>Bacteria</taxon>
        <taxon>Pseudomonadati</taxon>
        <taxon>Acidobacteriota</taxon>
        <taxon>Terriglobia</taxon>
        <taxon>Terriglobales</taxon>
        <taxon>Acidobacteriaceae</taxon>
        <taxon>Acidisarcina</taxon>
    </lineage>
</organism>
<evidence type="ECO:0000313" key="2">
    <source>
        <dbReference type="Proteomes" id="UP000253606"/>
    </source>
</evidence>
<sequence>MGSPRDSTHEVFFSISDARSVYSSIEGATYRFQYEAGNSPRLLAVISGVNAKENYSFTYFELQIESPFSDAAEPKPVQSLASITDGAGHQHSFAYNSYSELEEVQLPFGAALAWQYKTATFANGNAVREVVTRSLRASSEDTTGLTHAFQRAAGGNGQINTSATVIAPNGTSRRVWSFSPDTGLAQSLQEYGSGKLLRQLSFVWSMCLSLGRARSPHAR</sequence>
<dbReference type="KEGG" id="abas:ACPOL_2737"/>
<name>A0A2Z5FZ91_9BACT</name>
<gene>
    <name evidence="1" type="ORF">ACPOL_2737</name>
</gene>
<accession>A0A2Z5FZ91</accession>
<dbReference type="EMBL" id="CP030840">
    <property type="protein sequence ID" value="AXC12050.1"/>
    <property type="molecule type" value="Genomic_DNA"/>
</dbReference>
<dbReference type="AlphaFoldDB" id="A0A2Z5FZ91"/>
<protein>
    <submittedName>
        <fullName evidence="1">Uncharacterized protein</fullName>
    </submittedName>
</protein>
<dbReference type="RefSeq" id="WP_114207372.1">
    <property type="nucleotide sequence ID" value="NZ_CP030840.1"/>
</dbReference>
<reference evidence="1 2" key="1">
    <citation type="journal article" date="2018" name="Front. Microbiol.">
        <title>Hydrolytic Capabilities as a Key to Environmental Success: Chitinolytic and Cellulolytic Acidobacteria From Acidic Sub-arctic Soils and Boreal Peatlands.</title>
        <authorList>
            <person name="Belova S.E."/>
            <person name="Ravin N.V."/>
            <person name="Pankratov T.A."/>
            <person name="Rakitin A.L."/>
            <person name="Ivanova A.A."/>
            <person name="Beletsky A.V."/>
            <person name="Mardanov A.V."/>
            <person name="Sinninghe Damste J.S."/>
            <person name="Dedysh S.N."/>
        </authorList>
    </citation>
    <scope>NUCLEOTIDE SEQUENCE [LARGE SCALE GENOMIC DNA]</scope>
    <source>
        <strain evidence="1 2">SBC82</strain>
    </source>
</reference>
<evidence type="ECO:0000313" key="1">
    <source>
        <dbReference type="EMBL" id="AXC12050.1"/>
    </source>
</evidence>
<keyword evidence="2" id="KW-1185">Reference proteome</keyword>
<dbReference type="Proteomes" id="UP000253606">
    <property type="component" value="Chromosome"/>
</dbReference>
<proteinExistence type="predicted"/>